<evidence type="ECO:0000259" key="5">
    <source>
        <dbReference type="PROSITE" id="PS50893"/>
    </source>
</evidence>
<keyword evidence="3" id="KW-0547">Nucleotide-binding</keyword>
<reference evidence="7" key="1">
    <citation type="journal article" date="2019" name="Int. J. Syst. Evol. Microbiol.">
        <title>The Global Catalogue of Microorganisms (GCM) 10K type strain sequencing project: providing services to taxonomists for standard genome sequencing and annotation.</title>
        <authorList>
            <consortium name="The Broad Institute Genomics Platform"/>
            <consortium name="The Broad Institute Genome Sequencing Center for Infectious Disease"/>
            <person name="Wu L."/>
            <person name="Ma J."/>
        </authorList>
    </citation>
    <scope>NUCLEOTIDE SEQUENCE [LARGE SCALE GENOMIC DNA]</scope>
    <source>
        <strain evidence="7">CGMCC 1.6960</strain>
    </source>
</reference>
<dbReference type="Pfam" id="PF14524">
    <property type="entry name" value="Wzt_C"/>
    <property type="match status" value="1"/>
</dbReference>
<evidence type="ECO:0000256" key="4">
    <source>
        <dbReference type="ARBA" id="ARBA00022840"/>
    </source>
</evidence>
<accession>A0ABQ2KEH7</accession>
<name>A0ABQ2KEH7_9MICO</name>
<dbReference type="CDD" id="cd10147">
    <property type="entry name" value="Wzt_C-like"/>
    <property type="match status" value="1"/>
</dbReference>
<dbReference type="RefSeq" id="WP_188716314.1">
    <property type="nucleotide sequence ID" value="NZ_BAABBD010000001.1"/>
</dbReference>
<evidence type="ECO:0000313" key="6">
    <source>
        <dbReference type="EMBL" id="GGN80346.1"/>
    </source>
</evidence>
<dbReference type="InterPro" id="IPR050683">
    <property type="entry name" value="Bact_Polysacc_Export_ATP-bd"/>
</dbReference>
<dbReference type="Gene3D" id="2.70.50.60">
    <property type="entry name" value="abc- transporter (atp binding component) like domain"/>
    <property type="match status" value="1"/>
</dbReference>
<dbReference type="InterPro" id="IPR015860">
    <property type="entry name" value="ABC_transpr_TagH-like"/>
</dbReference>
<dbReference type="CDD" id="cd03220">
    <property type="entry name" value="ABC_KpsT_Wzt"/>
    <property type="match status" value="1"/>
</dbReference>
<organism evidence="6 7">
    <name type="scientific">Agrococcus terreus</name>
    <dbReference type="NCBI Taxonomy" id="574649"/>
    <lineage>
        <taxon>Bacteria</taxon>
        <taxon>Bacillati</taxon>
        <taxon>Actinomycetota</taxon>
        <taxon>Actinomycetes</taxon>
        <taxon>Micrococcales</taxon>
        <taxon>Microbacteriaceae</taxon>
        <taxon>Agrococcus</taxon>
    </lineage>
</organism>
<protein>
    <submittedName>
        <fullName evidence="6">ABC transporter</fullName>
    </submittedName>
</protein>
<dbReference type="PANTHER" id="PTHR46743:SF2">
    <property type="entry name" value="TEICHOIC ACIDS EXPORT ATP-BINDING PROTEIN TAGH"/>
    <property type="match status" value="1"/>
</dbReference>
<dbReference type="EMBL" id="BMLM01000001">
    <property type="protein sequence ID" value="GGN80346.1"/>
    <property type="molecule type" value="Genomic_DNA"/>
</dbReference>
<dbReference type="InterPro" id="IPR027417">
    <property type="entry name" value="P-loop_NTPase"/>
</dbReference>
<comment type="similarity">
    <text evidence="1">Belongs to the ABC transporter superfamily.</text>
</comment>
<dbReference type="InterPro" id="IPR003593">
    <property type="entry name" value="AAA+_ATPase"/>
</dbReference>
<evidence type="ECO:0000256" key="3">
    <source>
        <dbReference type="ARBA" id="ARBA00022741"/>
    </source>
</evidence>
<dbReference type="PANTHER" id="PTHR46743">
    <property type="entry name" value="TEICHOIC ACIDS EXPORT ATP-BINDING PROTEIN TAGH"/>
    <property type="match status" value="1"/>
</dbReference>
<dbReference type="Proteomes" id="UP000626982">
    <property type="component" value="Unassembled WGS sequence"/>
</dbReference>
<feature type="domain" description="ABC transporter" evidence="5">
    <location>
        <begin position="6"/>
        <end position="247"/>
    </location>
</feature>
<evidence type="ECO:0000313" key="7">
    <source>
        <dbReference type="Proteomes" id="UP000626982"/>
    </source>
</evidence>
<dbReference type="SMART" id="SM00382">
    <property type="entry name" value="AAA"/>
    <property type="match status" value="1"/>
</dbReference>
<keyword evidence="4" id="KW-0067">ATP-binding</keyword>
<comment type="caution">
    <text evidence="6">The sequence shown here is derived from an EMBL/GenBank/DDBJ whole genome shotgun (WGS) entry which is preliminary data.</text>
</comment>
<sequence length="405" mass="44503">MTDNAVEVRNVSKTFRVYHDRNQSIKATVLKGGRAKYEEFWALRDVSLEVPKGLTFGLLGLNGSGKSTLLKCIAGILQPNEGSITTRGRMAAMLEVGSGFHPELSGRENVYLNGAILGMSDREIDRKLDSIIDFAGVERFIDHPVKNYSSGMYVRLGFSVAIHTQPELMLVDEVLAVGDKDFQAKCLSKFDELKEEGKTVVVVSHSMGTMRTFCDRAAWLQEGELQSVGTAAEVVDQYAGSGEPVIELPGGGKRRGSGEAIFTRIQVLGADGLPRDEFAPDEPVRLRLDFEAKERINRPVFSASVVNAHQLNMFRINGIDRKWIPDVLEPGFGSLEIEVSSLPFASGDYHVNAELREQGSPVPADDLREACPIKLRRGDQWTARSLVYVPSAFDGLKMGLSAPRS</sequence>
<keyword evidence="7" id="KW-1185">Reference proteome</keyword>
<dbReference type="Gene3D" id="3.40.50.300">
    <property type="entry name" value="P-loop containing nucleotide triphosphate hydrolases"/>
    <property type="match status" value="1"/>
</dbReference>
<gene>
    <name evidence="6" type="ORF">GCM10010968_08100</name>
</gene>
<dbReference type="InterPro" id="IPR003439">
    <property type="entry name" value="ABC_transporter-like_ATP-bd"/>
</dbReference>
<evidence type="ECO:0000256" key="2">
    <source>
        <dbReference type="ARBA" id="ARBA00022448"/>
    </source>
</evidence>
<dbReference type="SUPFAM" id="SSF52540">
    <property type="entry name" value="P-loop containing nucleoside triphosphate hydrolases"/>
    <property type="match status" value="1"/>
</dbReference>
<dbReference type="InterPro" id="IPR029439">
    <property type="entry name" value="Wzt_C"/>
</dbReference>
<evidence type="ECO:0000256" key="1">
    <source>
        <dbReference type="ARBA" id="ARBA00005417"/>
    </source>
</evidence>
<dbReference type="Pfam" id="PF00005">
    <property type="entry name" value="ABC_tran"/>
    <property type="match status" value="1"/>
</dbReference>
<proteinExistence type="inferred from homology"/>
<dbReference type="PROSITE" id="PS50893">
    <property type="entry name" value="ABC_TRANSPORTER_2"/>
    <property type="match status" value="1"/>
</dbReference>
<keyword evidence="2" id="KW-0813">Transport</keyword>